<organism evidence="3 4">
    <name type="scientific">Parathielavia hyrcaniae</name>
    <dbReference type="NCBI Taxonomy" id="113614"/>
    <lineage>
        <taxon>Eukaryota</taxon>
        <taxon>Fungi</taxon>
        <taxon>Dikarya</taxon>
        <taxon>Ascomycota</taxon>
        <taxon>Pezizomycotina</taxon>
        <taxon>Sordariomycetes</taxon>
        <taxon>Sordariomycetidae</taxon>
        <taxon>Sordariales</taxon>
        <taxon>Chaetomiaceae</taxon>
        <taxon>Parathielavia</taxon>
    </lineage>
</organism>
<evidence type="ECO:0000313" key="4">
    <source>
        <dbReference type="Proteomes" id="UP001305647"/>
    </source>
</evidence>
<feature type="domain" description="Aminoglycoside phosphotransferase" evidence="2">
    <location>
        <begin position="40"/>
        <end position="229"/>
    </location>
</feature>
<dbReference type="AlphaFoldDB" id="A0AAN6SXI4"/>
<sequence>MTAVAPQTLPYFCDASELPGPLPSLSEIEAADHTLPGIYDRRYQRIVAVRERFVVKYGVAPWVFENEGHALLLLQKHPSIPVPRLYAMYRKDKRLFLVMELKEGVQRSTVWDGLSEDDKIGIIGQLHDILARVRQIPSPGLFGNVAGGPLRHRFFLSKKPAPELNGSFHHEKDFSMAMAIRSRRNHEENGYKPCISEFWERHLPTALAGHPSALTHGDLQRKNILVSMGTAAVPGGAERQGKTNSKGNGESRLS</sequence>
<reference evidence="3" key="1">
    <citation type="journal article" date="2023" name="Mol. Phylogenet. Evol.">
        <title>Genome-scale phylogeny and comparative genomics of the fungal order Sordariales.</title>
        <authorList>
            <person name="Hensen N."/>
            <person name="Bonometti L."/>
            <person name="Westerberg I."/>
            <person name="Brannstrom I.O."/>
            <person name="Guillou S."/>
            <person name="Cros-Aarteil S."/>
            <person name="Calhoun S."/>
            <person name="Haridas S."/>
            <person name="Kuo A."/>
            <person name="Mondo S."/>
            <person name="Pangilinan J."/>
            <person name="Riley R."/>
            <person name="LaButti K."/>
            <person name="Andreopoulos B."/>
            <person name="Lipzen A."/>
            <person name="Chen C."/>
            <person name="Yan M."/>
            <person name="Daum C."/>
            <person name="Ng V."/>
            <person name="Clum A."/>
            <person name="Steindorff A."/>
            <person name="Ohm R.A."/>
            <person name="Martin F."/>
            <person name="Silar P."/>
            <person name="Natvig D.O."/>
            <person name="Lalanne C."/>
            <person name="Gautier V."/>
            <person name="Ament-Velasquez S.L."/>
            <person name="Kruys A."/>
            <person name="Hutchinson M.I."/>
            <person name="Powell A.J."/>
            <person name="Barry K."/>
            <person name="Miller A.N."/>
            <person name="Grigoriev I.V."/>
            <person name="Debuchy R."/>
            <person name="Gladieux P."/>
            <person name="Hiltunen Thoren M."/>
            <person name="Johannesson H."/>
        </authorList>
    </citation>
    <scope>NUCLEOTIDE SEQUENCE</scope>
    <source>
        <strain evidence="3">CBS 757.83</strain>
    </source>
</reference>
<evidence type="ECO:0000313" key="3">
    <source>
        <dbReference type="EMBL" id="KAK4096464.1"/>
    </source>
</evidence>
<dbReference type="Pfam" id="PF01636">
    <property type="entry name" value="APH"/>
    <property type="match status" value="1"/>
</dbReference>
<evidence type="ECO:0000259" key="2">
    <source>
        <dbReference type="Pfam" id="PF01636"/>
    </source>
</evidence>
<dbReference type="InterPro" id="IPR011009">
    <property type="entry name" value="Kinase-like_dom_sf"/>
</dbReference>
<evidence type="ECO:0000256" key="1">
    <source>
        <dbReference type="SAM" id="MobiDB-lite"/>
    </source>
</evidence>
<dbReference type="CDD" id="cd05120">
    <property type="entry name" value="APH_ChoK_like"/>
    <property type="match status" value="1"/>
</dbReference>
<dbReference type="InterPro" id="IPR002575">
    <property type="entry name" value="Aminoglycoside_PTrfase"/>
</dbReference>
<dbReference type="SUPFAM" id="SSF56112">
    <property type="entry name" value="Protein kinase-like (PK-like)"/>
    <property type="match status" value="1"/>
</dbReference>
<reference evidence="3" key="2">
    <citation type="submission" date="2023-05" db="EMBL/GenBank/DDBJ databases">
        <authorList>
            <consortium name="Lawrence Berkeley National Laboratory"/>
            <person name="Steindorff A."/>
            <person name="Hensen N."/>
            <person name="Bonometti L."/>
            <person name="Westerberg I."/>
            <person name="Brannstrom I.O."/>
            <person name="Guillou S."/>
            <person name="Cros-Aarteil S."/>
            <person name="Calhoun S."/>
            <person name="Haridas S."/>
            <person name="Kuo A."/>
            <person name="Mondo S."/>
            <person name="Pangilinan J."/>
            <person name="Riley R."/>
            <person name="Labutti K."/>
            <person name="Andreopoulos B."/>
            <person name="Lipzen A."/>
            <person name="Chen C."/>
            <person name="Yanf M."/>
            <person name="Daum C."/>
            <person name="Ng V."/>
            <person name="Clum A."/>
            <person name="Ohm R."/>
            <person name="Martin F."/>
            <person name="Silar P."/>
            <person name="Natvig D."/>
            <person name="Lalanne C."/>
            <person name="Gautier V."/>
            <person name="Ament-Velasquez S.L."/>
            <person name="Kruys A."/>
            <person name="Hutchinson M.I."/>
            <person name="Powell A.J."/>
            <person name="Barry K."/>
            <person name="Miller A.N."/>
            <person name="Grigoriev I.V."/>
            <person name="Debuchy R."/>
            <person name="Gladieux P."/>
            <person name="Thoren M.H."/>
            <person name="Johannesson H."/>
        </authorList>
    </citation>
    <scope>NUCLEOTIDE SEQUENCE</scope>
    <source>
        <strain evidence="3">CBS 757.83</strain>
    </source>
</reference>
<dbReference type="EMBL" id="MU863713">
    <property type="protein sequence ID" value="KAK4096464.1"/>
    <property type="molecule type" value="Genomic_DNA"/>
</dbReference>
<accession>A0AAN6SXI4</accession>
<dbReference type="Proteomes" id="UP001305647">
    <property type="component" value="Unassembled WGS sequence"/>
</dbReference>
<dbReference type="InterPro" id="IPR051678">
    <property type="entry name" value="AGP_Transferase"/>
</dbReference>
<protein>
    <recommendedName>
        <fullName evidence="2">Aminoglycoside phosphotransferase domain-containing protein</fullName>
    </recommendedName>
</protein>
<proteinExistence type="predicted"/>
<dbReference type="PANTHER" id="PTHR21310">
    <property type="entry name" value="AMINOGLYCOSIDE PHOSPHOTRANSFERASE-RELATED-RELATED"/>
    <property type="match status" value="1"/>
</dbReference>
<gene>
    <name evidence="3" type="ORF">N658DRAFT_501566</name>
</gene>
<name>A0AAN6SXI4_9PEZI</name>
<keyword evidence="4" id="KW-1185">Reference proteome</keyword>
<feature type="region of interest" description="Disordered" evidence="1">
    <location>
        <begin position="232"/>
        <end position="254"/>
    </location>
</feature>
<comment type="caution">
    <text evidence="3">The sequence shown here is derived from an EMBL/GenBank/DDBJ whole genome shotgun (WGS) entry which is preliminary data.</text>
</comment>
<dbReference type="PANTHER" id="PTHR21310:SF48">
    <property type="entry name" value="AMINOGLYCOSIDE PHOSPHOTRANSFERASE DOMAIN-CONTAINING PROTEIN"/>
    <property type="match status" value="1"/>
</dbReference>